<dbReference type="InterPro" id="IPR020904">
    <property type="entry name" value="Sc_DH/Rdtase_CS"/>
</dbReference>
<dbReference type="PROSITE" id="PS00061">
    <property type="entry name" value="ADH_SHORT"/>
    <property type="match status" value="1"/>
</dbReference>
<evidence type="ECO:0000313" key="3">
    <source>
        <dbReference type="EMBL" id="CAF1241197.1"/>
    </source>
</evidence>
<dbReference type="GO" id="GO:0016491">
    <property type="term" value="F:oxidoreductase activity"/>
    <property type="evidence" value="ECO:0007669"/>
    <property type="project" value="UniProtKB-KW"/>
</dbReference>
<dbReference type="Proteomes" id="UP000663868">
    <property type="component" value="Unassembled WGS sequence"/>
</dbReference>
<name>A0A814Z773_9BILA</name>
<dbReference type="PRINTS" id="PR00080">
    <property type="entry name" value="SDRFAMILY"/>
</dbReference>
<proteinExistence type="inferred from homology"/>
<dbReference type="GO" id="GO:0008202">
    <property type="term" value="P:steroid metabolic process"/>
    <property type="evidence" value="ECO:0007669"/>
    <property type="project" value="TreeGrafter"/>
</dbReference>
<dbReference type="EMBL" id="CAJNOE010000489">
    <property type="protein sequence ID" value="CAF1241197.1"/>
    <property type="molecule type" value="Genomic_DNA"/>
</dbReference>
<organism evidence="3 5">
    <name type="scientific">Adineta steineri</name>
    <dbReference type="NCBI Taxonomy" id="433720"/>
    <lineage>
        <taxon>Eukaryota</taxon>
        <taxon>Metazoa</taxon>
        <taxon>Spiralia</taxon>
        <taxon>Gnathifera</taxon>
        <taxon>Rotifera</taxon>
        <taxon>Eurotatoria</taxon>
        <taxon>Bdelloidea</taxon>
        <taxon>Adinetida</taxon>
        <taxon>Adinetidae</taxon>
        <taxon>Adineta</taxon>
    </lineage>
</organism>
<dbReference type="Gene3D" id="3.40.50.720">
    <property type="entry name" value="NAD(P)-binding Rossmann-like Domain"/>
    <property type="match status" value="1"/>
</dbReference>
<comment type="similarity">
    <text evidence="2">Belongs to the short-chain dehydrogenases/reductases (SDR) family.</text>
</comment>
<dbReference type="PANTHER" id="PTHR43313:SF1">
    <property type="entry name" value="3BETA-HYDROXYSTEROID DEHYDROGENASE DHS-16"/>
    <property type="match status" value="1"/>
</dbReference>
<dbReference type="Proteomes" id="UP000663860">
    <property type="component" value="Unassembled WGS sequence"/>
</dbReference>
<dbReference type="EMBL" id="CAJOBB010000212">
    <property type="protein sequence ID" value="CAF3612280.1"/>
    <property type="molecule type" value="Genomic_DNA"/>
</dbReference>
<dbReference type="InterPro" id="IPR036291">
    <property type="entry name" value="NAD(P)-bd_dom_sf"/>
</dbReference>
<gene>
    <name evidence="3" type="ORF">IZO911_LOCUS30804</name>
    <name evidence="4" type="ORF">KXQ929_LOCUS5704</name>
</gene>
<evidence type="ECO:0000313" key="4">
    <source>
        <dbReference type="EMBL" id="CAF3612280.1"/>
    </source>
</evidence>
<dbReference type="Pfam" id="PF00106">
    <property type="entry name" value="adh_short"/>
    <property type="match status" value="1"/>
</dbReference>
<comment type="caution">
    <text evidence="3">The sequence shown here is derived from an EMBL/GenBank/DDBJ whole genome shotgun (WGS) entry which is preliminary data.</text>
</comment>
<dbReference type="PANTHER" id="PTHR43313">
    <property type="entry name" value="SHORT-CHAIN DEHYDROGENASE/REDUCTASE FAMILY 9C"/>
    <property type="match status" value="1"/>
</dbReference>
<evidence type="ECO:0000256" key="2">
    <source>
        <dbReference type="RuleBase" id="RU000363"/>
    </source>
</evidence>
<keyword evidence="1" id="KW-0560">Oxidoreductase</keyword>
<dbReference type="AlphaFoldDB" id="A0A814Z773"/>
<accession>A0A814Z773</accession>
<sequence>MFLLIIIAIISYVSYRIYRSTLSTPNIDSHGKYVLISGCDTGFGYQLAIELDKQGFNILAGVYSRDNIRSLHNKLSFNAAVFHLDITNQNSIDTAFDIVTKKTKVLHALINNAGINDGYFIDWTSIDTMRKVMNVNFFGHVAMTKIFLPLLIAKRDSRVINMGSMCGYISLPGSSAYCASKYALESFSDCLRREMASWGLHVCLIEGGPMRTSFIDDIEKKIRNAWNHLSTGNQQRYGDYFLNNTILQSINSGIVISAENPDIVIQATQHAVSNTKPFIRYRAGWQSKMFFLVSQLFPSDIMDSFLTMGPTLIPDAVHKQLTD</sequence>
<protein>
    <submittedName>
        <fullName evidence="3">Uncharacterized protein</fullName>
    </submittedName>
</protein>
<reference evidence="3" key="1">
    <citation type="submission" date="2021-02" db="EMBL/GenBank/DDBJ databases">
        <authorList>
            <person name="Nowell W R."/>
        </authorList>
    </citation>
    <scope>NUCLEOTIDE SEQUENCE</scope>
</reference>
<evidence type="ECO:0000256" key="1">
    <source>
        <dbReference type="ARBA" id="ARBA00023002"/>
    </source>
</evidence>
<dbReference type="SUPFAM" id="SSF51735">
    <property type="entry name" value="NAD(P)-binding Rossmann-fold domains"/>
    <property type="match status" value="1"/>
</dbReference>
<evidence type="ECO:0000313" key="5">
    <source>
        <dbReference type="Proteomes" id="UP000663860"/>
    </source>
</evidence>
<dbReference type="PRINTS" id="PR00081">
    <property type="entry name" value="GDHRDH"/>
</dbReference>
<dbReference type="InterPro" id="IPR002347">
    <property type="entry name" value="SDR_fam"/>
</dbReference>